<sequence length="1380" mass="156151">MFKVTQSNDTKVLLQHLVSHYRQATKQAADDGGSPKLGLGAMAFAPFTVIVPSMVLGDWLTRSVADELGISTLFVAQFWGQYQWQMIQKVLQADAKANPQDMLMVPEVAVLSGSVMRWRIFGFISGLSAQTLGAIIADDQHPLNELVGAIYDENHQKIPEHRLWQSCDELAAVYVRYLTHRPEWLHAWTEGRPLPESVERMIAKKDRFANDYADGEPTPEWLVLRYQRLEGLLRYLWHELFGPVYAHREALEARFWAVLDGARTNELAKQALALLPNTLYLFTVQQIPLIELQFLKRLSVHIDVHLLHFNPSKMFWADIVDKNWLATQRIINPNSVYLKDHGHALLSRLAKESRETFAMLADMSGGEFYYEKVPDGQTDRHQLKQDTPKDWQVLWQDAFVVSDRDDADQRLLDQLKADILMLDEGSSTEQWWQQTLIDALKADEYWQNKIQPKSQMNLPLATEHALPSLSIHACSSLRRQLQVARLIIARYLNEPNADGSARKLSDVVVYLPDVGEAESLIRLVFDDGVGIDGLQLPAKITGTTSRDIEMLMQAISGFYRLLGAEGARFYREEVYEWLMTPVLYDSLGLDFASMSRACELLDAAGFRRGFDTAHLAKTLNEADLDYRYSFSYALDRIVAGFLTPDASLPSTLLHPFSWQTDAFAEAVLPLAGVTLADGRIIEALCVIHQALSESRDHYQQVAPVEYWLWHIEHRIIDRYFDKYRETSQMRAIFEAKNSIQASIRANKFYQRQAGQSDHAGSEISLSLKFVLESISGMLSSQAISAEATGMITFARFGALRSIPFGLTLMLDMNLSAFPRQERQARMDLMKAGLKRRGDRYAEDDDNGAFLDAILCTRDACAIFYTDTAEDGTLLLPASPVSELIEFFKSNVQWSISAGENADDEVEQWQAKIVQIAPQLVETLLITRHAPTPFDASLFYRQNRDLSDQDISASLNHKIDQAKHLHAHHLPPPPIMHQVRQILDTRCGQPAMINLPQAIDYEAIATALQANMTADAKPLQDLLAHHHIQIPTMVALDQLHRLLINPAKGYLQRKIALQQSNEEIDPEEPLMLDGLGRYQLKDLLIDALATGAFDGQSLNQVIQPSTILRQLKMSQAAPLLSVYYDSVLPAGVNRLSSFDEQILNIEQLMLQYHASMQDLDHAWADLDDKQYSAMITDTADQTILIDTPAMQTALIAKVPSAQADRWLRVLPSAARINHLMRYYLSHLAWQIHRQTTEDEVIKGHGSSFWQFDKPTNDLAYFGLDTKECLIRLRPITAAVAEVQLVNFIAFALMLQKQPLVLPAMLGLMMAHQSDEMSWDPKYFSAWLNGDYEEHYGSSAWQLLLKDCDVMAELTKTAPLAQILYGQLPQTFMQSVQIKPAP</sequence>
<dbReference type="GO" id="GO:0004527">
    <property type="term" value="F:exonuclease activity"/>
    <property type="evidence" value="ECO:0007669"/>
    <property type="project" value="UniProtKB-KW"/>
</dbReference>
<evidence type="ECO:0000256" key="2">
    <source>
        <dbReference type="ARBA" id="ARBA00022741"/>
    </source>
</evidence>
<keyword evidence="5" id="KW-0347">Helicase</keyword>
<reference evidence="11 12" key="1">
    <citation type="submission" date="2017-02" db="EMBL/GenBank/DDBJ databases">
        <title>Draft genome sequence of Moraxella porci CCUG 54912T type strain.</title>
        <authorList>
            <person name="Salva-Serra F."/>
            <person name="Engstrom-Jakobsson H."/>
            <person name="Thorell K."/>
            <person name="Jaen-Luchoro D."/>
            <person name="Gonzales-Siles L."/>
            <person name="Karlsson R."/>
            <person name="Yazdan S."/>
            <person name="Boulund F."/>
            <person name="Johnning A."/>
            <person name="Engstrand L."/>
            <person name="Kristiansson E."/>
            <person name="Moore E."/>
        </authorList>
    </citation>
    <scope>NUCLEOTIDE SEQUENCE [LARGE SCALE GENOMIC DNA]</scope>
    <source>
        <strain evidence="11 12">CCUG 54912</strain>
    </source>
</reference>
<comment type="caution">
    <text evidence="11">The sequence shown here is derived from an EMBL/GenBank/DDBJ whole genome shotgun (WGS) entry which is preliminary data.</text>
</comment>
<keyword evidence="2" id="KW-0547">Nucleotide-binding</keyword>
<keyword evidence="3" id="KW-0227">DNA damage</keyword>
<accession>A0A1T0CXA3</accession>
<dbReference type="GO" id="GO:0003677">
    <property type="term" value="F:DNA binding"/>
    <property type="evidence" value="ECO:0007669"/>
    <property type="project" value="UniProtKB-KW"/>
</dbReference>
<evidence type="ECO:0000313" key="11">
    <source>
        <dbReference type="EMBL" id="OOS26781.1"/>
    </source>
</evidence>
<evidence type="ECO:0000256" key="4">
    <source>
        <dbReference type="ARBA" id="ARBA00022801"/>
    </source>
</evidence>
<dbReference type="InterPro" id="IPR027417">
    <property type="entry name" value="P-loop_NTPase"/>
</dbReference>
<keyword evidence="1" id="KW-0540">Nuclease</keyword>
<dbReference type="EMBL" id="MUYV01000001">
    <property type="protein sequence ID" value="OOS26781.1"/>
    <property type="molecule type" value="Genomic_DNA"/>
</dbReference>
<keyword evidence="4" id="KW-0378">Hydrolase</keyword>
<dbReference type="Pfam" id="PF04257">
    <property type="entry name" value="Exonuc_V_gamma"/>
    <property type="match status" value="1"/>
</dbReference>
<evidence type="ECO:0000313" key="12">
    <source>
        <dbReference type="Proteomes" id="UP000190683"/>
    </source>
</evidence>
<dbReference type="RefSeq" id="WP_078317177.1">
    <property type="nucleotide sequence ID" value="NZ_MUYV01000001.1"/>
</dbReference>
<proteinExistence type="predicted"/>
<evidence type="ECO:0000256" key="5">
    <source>
        <dbReference type="ARBA" id="ARBA00022806"/>
    </source>
</evidence>
<dbReference type="SUPFAM" id="SSF52980">
    <property type="entry name" value="Restriction endonuclease-like"/>
    <property type="match status" value="1"/>
</dbReference>
<keyword evidence="8" id="KW-0238">DNA-binding</keyword>
<keyword evidence="12" id="KW-1185">Reference proteome</keyword>
<organism evidence="11 12">
    <name type="scientific">Moraxella porci DSM 25326</name>
    <dbReference type="NCBI Taxonomy" id="573983"/>
    <lineage>
        <taxon>Bacteria</taxon>
        <taxon>Pseudomonadati</taxon>
        <taxon>Pseudomonadota</taxon>
        <taxon>Gammaproteobacteria</taxon>
        <taxon>Moraxellales</taxon>
        <taxon>Moraxellaceae</taxon>
        <taxon>Moraxella</taxon>
    </lineage>
</organism>
<dbReference type="Pfam" id="PF17946">
    <property type="entry name" value="RecC_C"/>
    <property type="match status" value="1"/>
</dbReference>
<dbReference type="Proteomes" id="UP000190683">
    <property type="component" value="Unassembled WGS sequence"/>
</dbReference>
<keyword evidence="7" id="KW-0067">ATP-binding</keyword>
<dbReference type="GO" id="GO:0006281">
    <property type="term" value="P:DNA repair"/>
    <property type="evidence" value="ECO:0007669"/>
    <property type="project" value="UniProtKB-KW"/>
</dbReference>
<dbReference type="InterPro" id="IPR041500">
    <property type="entry name" value="RecC_C"/>
</dbReference>
<name>A0A1T0CXA3_9GAMM</name>
<dbReference type="InterPro" id="IPR011335">
    <property type="entry name" value="Restrct_endonuc-II-like"/>
</dbReference>
<evidence type="ECO:0000256" key="7">
    <source>
        <dbReference type="ARBA" id="ARBA00022840"/>
    </source>
</evidence>
<dbReference type="GO" id="GO:0006310">
    <property type="term" value="P:DNA recombination"/>
    <property type="evidence" value="ECO:0007669"/>
    <property type="project" value="TreeGrafter"/>
</dbReference>
<keyword evidence="9" id="KW-0234">DNA repair</keyword>
<evidence type="ECO:0000256" key="3">
    <source>
        <dbReference type="ARBA" id="ARBA00022763"/>
    </source>
</evidence>
<feature type="domain" description="RecC C-terminal" evidence="10">
    <location>
        <begin position="1031"/>
        <end position="1311"/>
    </location>
</feature>
<dbReference type="PANTHER" id="PTHR30591:SF1">
    <property type="entry name" value="RECBCD ENZYME SUBUNIT RECC"/>
    <property type="match status" value="1"/>
</dbReference>
<dbReference type="GO" id="GO:0005524">
    <property type="term" value="F:ATP binding"/>
    <property type="evidence" value="ECO:0007669"/>
    <property type="project" value="UniProtKB-KW"/>
</dbReference>
<protein>
    <submittedName>
        <fullName evidence="11">Exonuclease V subunit gamma</fullName>
    </submittedName>
</protein>
<evidence type="ECO:0000256" key="8">
    <source>
        <dbReference type="ARBA" id="ARBA00023125"/>
    </source>
</evidence>
<evidence type="ECO:0000256" key="9">
    <source>
        <dbReference type="ARBA" id="ARBA00023204"/>
    </source>
</evidence>
<evidence type="ECO:0000259" key="10">
    <source>
        <dbReference type="Pfam" id="PF17946"/>
    </source>
</evidence>
<dbReference type="Gene3D" id="3.40.50.300">
    <property type="entry name" value="P-loop containing nucleotide triphosphate hydrolases"/>
    <property type="match status" value="2"/>
</dbReference>
<dbReference type="GO" id="GO:0004386">
    <property type="term" value="F:helicase activity"/>
    <property type="evidence" value="ECO:0007669"/>
    <property type="project" value="UniProtKB-KW"/>
</dbReference>
<gene>
    <name evidence="11" type="ORF">B0681_02665</name>
</gene>
<evidence type="ECO:0000256" key="6">
    <source>
        <dbReference type="ARBA" id="ARBA00022839"/>
    </source>
</evidence>
<dbReference type="STRING" id="573983.B0681_02665"/>
<dbReference type="PANTHER" id="PTHR30591">
    <property type="entry name" value="RECBCD ENZYME SUBUNIT RECC"/>
    <property type="match status" value="1"/>
</dbReference>
<dbReference type="SUPFAM" id="SSF52540">
    <property type="entry name" value="P-loop containing nucleoside triphosphate hydrolases"/>
    <property type="match status" value="2"/>
</dbReference>
<keyword evidence="6 11" id="KW-0269">Exonuclease</keyword>
<dbReference type="Gene3D" id="3.40.50.10930">
    <property type="match status" value="2"/>
</dbReference>
<evidence type="ECO:0000256" key="1">
    <source>
        <dbReference type="ARBA" id="ARBA00022722"/>
    </source>
</evidence>